<proteinExistence type="predicted"/>
<reference evidence="2 3" key="1">
    <citation type="submission" date="2019-10" db="EMBL/GenBank/DDBJ databases">
        <authorList>
            <person name="Palmer J.M."/>
        </authorList>
    </citation>
    <scope>NUCLEOTIDE SEQUENCE [LARGE SCALE GENOMIC DNA]</scope>
    <source>
        <strain evidence="2 3">TWF718</strain>
    </source>
</reference>
<evidence type="ECO:0008006" key="4">
    <source>
        <dbReference type="Google" id="ProtNLM"/>
    </source>
</evidence>
<feature type="signal peptide" evidence="1">
    <location>
        <begin position="1"/>
        <end position="20"/>
    </location>
</feature>
<evidence type="ECO:0000313" key="2">
    <source>
        <dbReference type="EMBL" id="KAK6350546.1"/>
    </source>
</evidence>
<organism evidence="2 3">
    <name type="scientific">Orbilia javanica</name>
    <dbReference type="NCBI Taxonomy" id="47235"/>
    <lineage>
        <taxon>Eukaryota</taxon>
        <taxon>Fungi</taxon>
        <taxon>Dikarya</taxon>
        <taxon>Ascomycota</taxon>
        <taxon>Pezizomycotina</taxon>
        <taxon>Orbiliomycetes</taxon>
        <taxon>Orbiliales</taxon>
        <taxon>Orbiliaceae</taxon>
        <taxon>Orbilia</taxon>
    </lineage>
</organism>
<dbReference type="EMBL" id="JAVHNR010000002">
    <property type="protein sequence ID" value="KAK6350546.1"/>
    <property type="molecule type" value="Genomic_DNA"/>
</dbReference>
<feature type="chain" id="PRO_5042970838" description="Apple domain-containing protein" evidence="1">
    <location>
        <begin position="21"/>
        <end position="386"/>
    </location>
</feature>
<dbReference type="Proteomes" id="UP001313282">
    <property type="component" value="Unassembled WGS sequence"/>
</dbReference>
<dbReference type="AlphaFoldDB" id="A0AAN8RF26"/>
<name>A0AAN8RF26_9PEZI</name>
<gene>
    <name evidence="2" type="ORF">TWF718_003736</name>
</gene>
<comment type="caution">
    <text evidence="2">The sequence shown here is derived from an EMBL/GenBank/DDBJ whole genome shotgun (WGS) entry which is preliminary data.</text>
</comment>
<keyword evidence="1" id="KW-0732">Signal</keyword>
<sequence length="386" mass="40755">MKFLEALGAVAVCIAPLVSAGPISHSWDIIAKRSTNANVCKDVQLVVSILKLNKATPFCSTFLGIKTQTVPTTKVSTALATTTVTENVYATTTQTVKTEVLTFTNTVTDATLLTTVATEVVPVTTVVTVTVTPAPSIIYTTTYTTPAGVARRSAAVEERGINFVLPPFVTQYASSAISKACSCLSLTTPTATSTVQVVETSTATSTVTETHINTIPATLTLRTTEVALATAFDPQTVTTTSTATVYSTTTLPIVTTTQTVAIPFKTPYCVNILKEKKLVYYGYLVVARQYSGIGYVDVPKGEEGLSTCCQLCYNSIDCSLWNYFDRSSGAKCELVGAYNYLDTGVSATCPKGISPASVVNGEGTDRVSTDSGYYSSGIGPCYKGDL</sequence>
<evidence type="ECO:0000313" key="3">
    <source>
        <dbReference type="Proteomes" id="UP001313282"/>
    </source>
</evidence>
<keyword evidence="3" id="KW-1185">Reference proteome</keyword>
<accession>A0AAN8RF26</accession>
<protein>
    <recommendedName>
        <fullName evidence="4">Apple domain-containing protein</fullName>
    </recommendedName>
</protein>
<evidence type="ECO:0000256" key="1">
    <source>
        <dbReference type="SAM" id="SignalP"/>
    </source>
</evidence>